<evidence type="ECO:0000313" key="4">
    <source>
        <dbReference type="Proteomes" id="UP000001861"/>
    </source>
</evidence>
<protein>
    <recommendedName>
        <fullName evidence="5">Shr3 amino acid permease chaperone</fullName>
    </recommendedName>
</protein>
<dbReference type="GO" id="GO:0006888">
    <property type="term" value="P:endoplasmic reticulum to Golgi vesicle-mediated transport"/>
    <property type="evidence" value="ECO:0007669"/>
    <property type="project" value="TreeGrafter"/>
</dbReference>
<keyword evidence="2" id="KW-0812">Transmembrane</keyword>
<feature type="transmembrane region" description="Helical" evidence="2">
    <location>
        <begin position="128"/>
        <end position="148"/>
    </location>
</feature>
<dbReference type="eggNOG" id="ENOG502RXJB">
    <property type="taxonomic scope" value="Eukaryota"/>
</dbReference>
<evidence type="ECO:0000256" key="2">
    <source>
        <dbReference type="SAM" id="Phobius"/>
    </source>
</evidence>
<feature type="transmembrane region" description="Helical" evidence="2">
    <location>
        <begin position="7"/>
        <end position="26"/>
    </location>
</feature>
<reference evidence="3 4" key="1">
    <citation type="journal article" date="2010" name="Proc. Natl. Acad. Sci. U.S.A.">
        <title>Insights into evolution of multicellular fungi from the assembled chromosomes of the mushroom Coprinopsis cinerea (Coprinus cinereus).</title>
        <authorList>
            <person name="Stajich J.E."/>
            <person name="Wilke S.K."/>
            <person name="Ahren D."/>
            <person name="Au C.H."/>
            <person name="Birren B.W."/>
            <person name="Borodovsky M."/>
            <person name="Burns C."/>
            <person name="Canback B."/>
            <person name="Casselton L.A."/>
            <person name="Cheng C.K."/>
            <person name="Deng J."/>
            <person name="Dietrich F.S."/>
            <person name="Fargo D.C."/>
            <person name="Farman M.L."/>
            <person name="Gathman A.C."/>
            <person name="Goldberg J."/>
            <person name="Guigo R."/>
            <person name="Hoegger P.J."/>
            <person name="Hooker J.B."/>
            <person name="Huggins A."/>
            <person name="James T.Y."/>
            <person name="Kamada T."/>
            <person name="Kilaru S."/>
            <person name="Kodira C."/>
            <person name="Kues U."/>
            <person name="Kupfer D."/>
            <person name="Kwan H.S."/>
            <person name="Lomsadze A."/>
            <person name="Li W."/>
            <person name="Lilly W.W."/>
            <person name="Ma L.J."/>
            <person name="Mackey A.J."/>
            <person name="Manning G."/>
            <person name="Martin F."/>
            <person name="Muraguchi H."/>
            <person name="Natvig D.O."/>
            <person name="Palmerini H."/>
            <person name="Ramesh M.A."/>
            <person name="Rehmeyer C.J."/>
            <person name="Roe B.A."/>
            <person name="Shenoy N."/>
            <person name="Stanke M."/>
            <person name="Ter-Hovhannisyan V."/>
            <person name="Tunlid A."/>
            <person name="Velagapudi R."/>
            <person name="Vision T.J."/>
            <person name="Zeng Q."/>
            <person name="Zolan M.E."/>
            <person name="Pukkila P.J."/>
        </authorList>
    </citation>
    <scope>NUCLEOTIDE SEQUENCE [LARGE SCALE GENOMIC DNA]</scope>
    <source>
        <strain evidence="4">Okayama-7 / 130 / ATCC MYA-4618 / FGSC 9003</strain>
    </source>
</reference>
<dbReference type="KEGG" id="cci:CC1G_05668"/>
<dbReference type="PANTHER" id="PTHR28228:SF1">
    <property type="entry name" value="SECRETORY COMPONENT PROTEIN SHR3"/>
    <property type="match status" value="1"/>
</dbReference>
<dbReference type="OMA" id="ANMLFDG"/>
<feature type="region of interest" description="Disordered" evidence="1">
    <location>
        <begin position="165"/>
        <end position="185"/>
    </location>
</feature>
<dbReference type="InterPro" id="IPR013248">
    <property type="entry name" value="Psh3/Shr3"/>
</dbReference>
<dbReference type="GeneID" id="6008071"/>
<feature type="transmembrane region" description="Helical" evidence="2">
    <location>
        <begin position="55"/>
        <end position="72"/>
    </location>
</feature>
<evidence type="ECO:0008006" key="5">
    <source>
        <dbReference type="Google" id="ProtNLM"/>
    </source>
</evidence>
<sequence>MGFKEGAVLAPVSFFLGVLFICFNIDHRLLWGEVTEKVVEDGFHFYRTFFNAPPAIKTLLHSFLGVGLLGLLAKLHKWDNSAMFFDGSSVAAYVFAIAVYLGVTIPGLRTIVLPVAEVESPDVQVEALRVLAAGNIIMIACLGFVLTAQAGQEWARRSEANALAQEMQQQQQQQESVSAEEKKSQ</sequence>
<name>A8N9U1_COPC7</name>
<dbReference type="VEuPathDB" id="FungiDB:CC1G_05668"/>
<proteinExistence type="predicted"/>
<dbReference type="Pfam" id="PF08229">
    <property type="entry name" value="SHR3_chaperone"/>
    <property type="match status" value="1"/>
</dbReference>
<keyword evidence="2" id="KW-0472">Membrane</keyword>
<dbReference type="AlphaFoldDB" id="A8N9U1"/>
<dbReference type="EMBL" id="AACS02000007">
    <property type="protein sequence ID" value="EAU90130.1"/>
    <property type="molecule type" value="Genomic_DNA"/>
</dbReference>
<evidence type="ECO:0000313" key="3">
    <source>
        <dbReference type="EMBL" id="EAU90130.1"/>
    </source>
</evidence>
<dbReference type="SMART" id="SM00786">
    <property type="entry name" value="SHR3_chaperone"/>
    <property type="match status" value="1"/>
</dbReference>
<feature type="compositionally biased region" description="Low complexity" evidence="1">
    <location>
        <begin position="165"/>
        <end position="177"/>
    </location>
</feature>
<dbReference type="GO" id="GO:0005789">
    <property type="term" value="C:endoplasmic reticulum membrane"/>
    <property type="evidence" value="ECO:0007669"/>
    <property type="project" value="TreeGrafter"/>
</dbReference>
<dbReference type="RefSeq" id="XP_001831597.1">
    <property type="nucleotide sequence ID" value="XM_001831545.2"/>
</dbReference>
<evidence type="ECO:0000256" key="1">
    <source>
        <dbReference type="SAM" id="MobiDB-lite"/>
    </source>
</evidence>
<organism evidence="3 4">
    <name type="scientific">Coprinopsis cinerea (strain Okayama-7 / 130 / ATCC MYA-4618 / FGSC 9003)</name>
    <name type="common">Inky cap fungus</name>
    <name type="synonym">Hormographiella aspergillata</name>
    <dbReference type="NCBI Taxonomy" id="240176"/>
    <lineage>
        <taxon>Eukaryota</taxon>
        <taxon>Fungi</taxon>
        <taxon>Dikarya</taxon>
        <taxon>Basidiomycota</taxon>
        <taxon>Agaricomycotina</taxon>
        <taxon>Agaricomycetes</taxon>
        <taxon>Agaricomycetidae</taxon>
        <taxon>Agaricales</taxon>
        <taxon>Agaricineae</taxon>
        <taxon>Psathyrellaceae</taxon>
        <taxon>Coprinopsis</taxon>
    </lineage>
</organism>
<dbReference type="GO" id="GO:0051082">
    <property type="term" value="F:unfolded protein binding"/>
    <property type="evidence" value="ECO:0007669"/>
    <property type="project" value="TreeGrafter"/>
</dbReference>
<dbReference type="OrthoDB" id="5229808at2759"/>
<gene>
    <name evidence="3" type="ORF">CC1G_05668</name>
</gene>
<keyword evidence="4" id="KW-1185">Reference proteome</keyword>
<dbReference type="InParanoid" id="A8N9U1"/>
<dbReference type="STRING" id="240176.A8N9U1"/>
<keyword evidence="2" id="KW-1133">Transmembrane helix</keyword>
<accession>A8N9U1</accession>
<comment type="caution">
    <text evidence="3">The sequence shown here is derived from an EMBL/GenBank/DDBJ whole genome shotgun (WGS) entry which is preliminary data.</text>
</comment>
<feature type="transmembrane region" description="Helical" evidence="2">
    <location>
        <begin position="84"/>
        <end position="108"/>
    </location>
</feature>
<dbReference type="PANTHER" id="PTHR28228">
    <property type="entry name" value="SECRETORY COMPONENT PROTEIN SHR3"/>
    <property type="match status" value="1"/>
</dbReference>
<dbReference type="Proteomes" id="UP000001861">
    <property type="component" value="Unassembled WGS sequence"/>
</dbReference>